<dbReference type="Proteomes" id="UP001597369">
    <property type="component" value="Unassembled WGS sequence"/>
</dbReference>
<comment type="caution">
    <text evidence="1">The sequence shown here is derived from an EMBL/GenBank/DDBJ whole genome shotgun (WGS) entry which is preliminary data.</text>
</comment>
<sequence>MPVGLHTGYRISDRLSLQVGVAYGGDRDEATVITQGTEGIPIENHSRSKTQAVAIPVTINFTFLKALQRFPVYATATVMPAFRRTIAENEPPQANVAGEKVRV</sequence>
<keyword evidence="2" id="KW-1185">Reference proteome</keyword>
<proteinExistence type="predicted"/>
<reference evidence="2" key="1">
    <citation type="journal article" date="2019" name="Int. J. Syst. Evol. Microbiol.">
        <title>The Global Catalogue of Microorganisms (GCM) 10K type strain sequencing project: providing services to taxonomists for standard genome sequencing and annotation.</title>
        <authorList>
            <consortium name="The Broad Institute Genomics Platform"/>
            <consortium name="The Broad Institute Genome Sequencing Center for Infectious Disease"/>
            <person name="Wu L."/>
            <person name="Ma J."/>
        </authorList>
    </citation>
    <scope>NUCLEOTIDE SEQUENCE [LARGE SCALE GENOMIC DNA]</scope>
    <source>
        <strain evidence="2">JCM 16545</strain>
    </source>
</reference>
<dbReference type="EMBL" id="JBHUHV010000022">
    <property type="protein sequence ID" value="MFD2066734.1"/>
    <property type="molecule type" value="Genomic_DNA"/>
</dbReference>
<protein>
    <recommendedName>
        <fullName evidence="3">Outer membrane protein beta-barrel domain-containing protein</fullName>
    </recommendedName>
</protein>
<accession>A0ABW4WWE9</accession>
<evidence type="ECO:0008006" key="3">
    <source>
        <dbReference type="Google" id="ProtNLM"/>
    </source>
</evidence>
<organism evidence="1 2">
    <name type="scientific">Pontibacter silvestris</name>
    <dbReference type="NCBI Taxonomy" id="2305183"/>
    <lineage>
        <taxon>Bacteria</taxon>
        <taxon>Pseudomonadati</taxon>
        <taxon>Bacteroidota</taxon>
        <taxon>Cytophagia</taxon>
        <taxon>Cytophagales</taxon>
        <taxon>Hymenobacteraceae</taxon>
        <taxon>Pontibacter</taxon>
    </lineage>
</organism>
<dbReference type="RefSeq" id="WP_229960642.1">
    <property type="nucleotide sequence ID" value="NZ_JAJJWI010000008.1"/>
</dbReference>
<name>A0ABW4WWE9_9BACT</name>
<gene>
    <name evidence="1" type="ORF">ACFSKU_07545</name>
</gene>
<evidence type="ECO:0000313" key="2">
    <source>
        <dbReference type="Proteomes" id="UP001597369"/>
    </source>
</evidence>
<evidence type="ECO:0000313" key="1">
    <source>
        <dbReference type="EMBL" id="MFD2066734.1"/>
    </source>
</evidence>